<dbReference type="Proteomes" id="UP000681722">
    <property type="component" value="Unassembled WGS sequence"/>
</dbReference>
<dbReference type="EMBL" id="CAJNOK010004125">
    <property type="protein sequence ID" value="CAF0926730.1"/>
    <property type="molecule type" value="Genomic_DNA"/>
</dbReference>
<evidence type="ECO:0000313" key="6">
    <source>
        <dbReference type="EMBL" id="CAF0949457.1"/>
    </source>
</evidence>
<dbReference type="Gene3D" id="3.40.50.720">
    <property type="entry name" value="NAD(P)-binding Rossmann-like Domain"/>
    <property type="match status" value="1"/>
</dbReference>
<reference evidence="6" key="1">
    <citation type="submission" date="2021-02" db="EMBL/GenBank/DDBJ databases">
        <authorList>
            <person name="Nowell W R."/>
        </authorList>
    </citation>
    <scope>NUCLEOTIDE SEQUENCE</scope>
</reference>
<dbReference type="EMBL" id="CAJOBA010004127">
    <property type="protein sequence ID" value="CAF3703729.1"/>
    <property type="molecule type" value="Genomic_DNA"/>
</dbReference>
<evidence type="ECO:0000256" key="1">
    <source>
        <dbReference type="ARBA" id="ARBA00006328"/>
    </source>
</evidence>
<dbReference type="InterPro" id="IPR008030">
    <property type="entry name" value="NmrA-like"/>
</dbReference>
<dbReference type="PANTHER" id="PTHR42748:SF7">
    <property type="entry name" value="NMRA LIKE REDOX SENSOR 1-RELATED"/>
    <property type="match status" value="1"/>
</dbReference>
<evidence type="ECO:0000259" key="4">
    <source>
        <dbReference type="Pfam" id="PF05368"/>
    </source>
</evidence>
<sequence>MFTGKSSEQVVVLGGTGKQGGEVVQELLERKKFNAAIITRNPESAKAKELLSKGVQVIKVDLDKVTTDELANVFQGSYGVFSVQEMGKNEVKQGIMVADACKKANVQHLVYSSVNAAEKAPNVPHFHSKYLIEQHIKQLNLPNFTILRPTCLMDNFDDPQMQPKYSSLMFLIKPTTKLQWIACKDIGIAANKAFEEPKKYAKKTVSLAGDNLTGTELAQVFSRVLGRDLKYKKMPSIILRLYSNEMYKMADFFEKTGYDTNIPEVKKEFPQLRTMEQWLKENEWDKKPPPKKSTCSIM</sequence>
<dbReference type="Pfam" id="PF05368">
    <property type="entry name" value="NmrA"/>
    <property type="match status" value="1"/>
</dbReference>
<dbReference type="GO" id="GO:0005634">
    <property type="term" value="C:nucleus"/>
    <property type="evidence" value="ECO:0007669"/>
    <property type="project" value="TreeGrafter"/>
</dbReference>
<dbReference type="EMBL" id="CAJOBC010002283">
    <property type="protein sequence ID" value="CAF3725233.1"/>
    <property type="molecule type" value="Genomic_DNA"/>
</dbReference>
<dbReference type="InterPro" id="IPR036291">
    <property type="entry name" value="NAD(P)-bd_dom_sf"/>
</dbReference>
<accession>A0A814D4T1</accession>
<evidence type="ECO:0000256" key="3">
    <source>
        <dbReference type="ARBA" id="ARBA00040296"/>
    </source>
</evidence>
<dbReference type="EMBL" id="CAJNOQ010002284">
    <property type="protein sequence ID" value="CAF0949457.1"/>
    <property type="molecule type" value="Genomic_DNA"/>
</dbReference>
<dbReference type="CDD" id="cd05251">
    <property type="entry name" value="NmrA_like_SDR_a"/>
    <property type="match status" value="1"/>
</dbReference>
<keyword evidence="9" id="KW-1185">Reference proteome</keyword>
<comment type="caution">
    <text evidence="6">The sequence shown here is derived from an EMBL/GenBank/DDBJ whole genome shotgun (WGS) entry which is preliminary data.</text>
</comment>
<evidence type="ECO:0000313" key="9">
    <source>
        <dbReference type="Proteomes" id="UP000663829"/>
    </source>
</evidence>
<evidence type="ECO:0000313" key="5">
    <source>
        <dbReference type="EMBL" id="CAF0926730.1"/>
    </source>
</evidence>
<dbReference type="InterPro" id="IPR051164">
    <property type="entry name" value="NmrA-like_oxidored"/>
</dbReference>
<gene>
    <name evidence="6" type="ORF">GPM918_LOCUS11156</name>
    <name evidence="5" type="ORF">OVA965_LOCUS10923</name>
    <name evidence="8" type="ORF">SRO942_LOCUS11155</name>
    <name evidence="7" type="ORF">TMI583_LOCUS10919</name>
</gene>
<dbReference type="Gene3D" id="3.90.25.10">
    <property type="entry name" value="UDP-galactose 4-epimerase, domain 1"/>
    <property type="match status" value="1"/>
</dbReference>
<dbReference type="Proteomes" id="UP000682733">
    <property type="component" value="Unassembled WGS sequence"/>
</dbReference>
<name>A0A814D4T1_9BILA</name>
<dbReference type="OrthoDB" id="300709at2759"/>
<dbReference type="Proteomes" id="UP000663829">
    <property type="component" value="Unassembled WGS sequence"/>
</dbReference>
<keyword evidence="2" id="KW-0521">NADP</keyword>
<comment type="similarity">
    <text evidence="1">Belongs to the NmrA-type oxidoreductase family.</text>
</comment>
<dbReference type="SUPFAM" id="SSF51735">
    <property type="entry name" value="NAD(P)-binding Rossmann-fold domains"/>
    <property type="match status" value="1"/>
</dbReference>
<dbReference type="Proteomes" id="UP000677228">
    <property type="component" value="Unassembled WGS sequence"/>
</dbReference>
<evidence type="ECO:0000313" key="8">
    <source>
        <dbReference type="EMBL" id="CAF3725233.1"/>
    </source>
</evidence>
<organism evidence="6 9">
    <name type="scientific">Didymodactylos carnosus</name>
    <dbReference type="NCBI Taxonomy" id="1234261"/>
    <lineage>
        <taxon>Eukaryota</taxon>
        <taxon>Metazoa</taxon>
        <taxon>Spiralia</taxon>
        <taxon>Gnathifera</taxon>
        <taxon>Rotifera</taxon>
        <taxon>Eurotatoria</taxon>
        <taxon>Bdelloidea</taxon>
        <taxon>Philodinida</taxon>
        <taxon>Philodinidae</taxon>
        <taxon>Didymodactylos</taxon>
    </lineage>
</organism>
<dbReference type="PANTHER" id="PTHR42748">
    <property type="entry name" value="NITROGEN METABOLITE REPRESSION PROTEIN NMRA FAMILY MEMBER"/>
    <property type="match status" value="1"/>
</dbReference>
<protein>
    <recommendedName>
        <fullName evidence="3">NmrA-like family domain-containing protein 1</fullName>
    </recommendedName>
</protein>
<dbReference type="AlphaFoldDB" id="A0A814D4T1"/>
<evidence type="ECO:0000256" key="2">
    <source>
        <dbReference type="ARBA" id="ARBA00022857"/>
    </source>
</evidence>
<feature type="domain" description="NmrA-like" evidence="4">
    <location>
        <begin position="8"/>
        <end position="279"/>
    </location>
</feature>
<evidence type="ECO:0000313" key="7">
    <source>
        <dbReference type="EMBL" id="CAF3703729.1"/>
    </source>
</evidence>
<proteinExistence type="inferred from homology"/>